<dbReference type="InterPro" id="IPR015077">
    <property type="entry name" value="DUF1858"/>
</dbReference>
<dbReference type="Proteomes" id="UP000809243">
    <property type="component" value="Unassembled WGS sequence"/>
</dbReference>
<dbReference type="InterPro" id="IPR038062">
    <property type="entry name" value="ScdA-like_N_sf"/>
</dbReference>
<feature type="domain" description="DUF1858" evidence="1">
    <location>
        <begin position="9"/>
        <end position="60"/>
    </location>
</feature>
<reference evidence="2" key="1">
    <citation type="submission" date="2021-01" db="EMBL/GenBank/DDBJ databases">
        <title>Active Sulfur Cycling in an Early Earth Analoge.</title>
        <authorList>
            <person name="Hahn C.R."/>
            <person name="Youssef N.H."/>
            <person name="Elshahed M."/>
        </authorList>
    </citation>
    <scope>NUCLEOTIDE SEQUENCE</scope>
    <source>
        <strain evidence="2">Zod_Metabat.1151</strain>
    </source>
</reference>
<dbReference type="InterPro" id="IPR023883">
    <property type="entry name" value="CHP03980_redox-disulphide"/>
</dbReference>
<organism evidence="2 3">
    <name type="scientific">Candidatus Iainarchaeum sp</name>
    <dbReference type="NCBI Taxonomy" id="3101447"/>
    <lineage>
        <taxon>Archaea</taxon>
        <taxon>Candidatus Iainarchaeota</taxon>
        <taxon>Candidatus Iainarchaeia</taxon>
        <taxon>Candidatus Iainarchaeales</taxon>
        <taxon>Candidatus Iainarchaeaceae</taxon>
        <taxon>Candidatus Iainarchaeum</taxon>
    </lineage>
</organism>
<dbReference type="PANTHER" id="PTHR39341:SF1">
    <property type="entry name" value="DUF1858 DOMAIN-CONTAINING PROTEIN"/>
    <property type="match status" value="1"/>
</dbReference>
<gene>
    <name evidence="2" type="ORF">JW744_05745</name>
</gene>
<sequence>MVKKTGKKIERSTTLGEIVKDFPDALPVMLEHGLHCVGCHVAAFETVEEGAKVHGMSEEQVDALIGEMNNAVKGKK</sequence>
<dbReference type="NCBIfam" id="TIGR03980">
    <property type="entry name" value="prismane_assoc"/>
    <property type="match status" value="1"/>
</dbReference>
<accession>A0A938YPK9</accession>
<dbReference type="EMBL" id="JAFGDB010000102">
    <property type="protein sequence ID" value="MBN2067944.1"/>
    <property type="molecule type" value="Genomic_DNA"/>
</dbReference>
<proteinExistence type="predicted"/>
<comment type="caution">
    <text evidence="2">The sequence shown here is derived from an EMBL/GenBank/DDBJ whole genome shotgun (WGS) entry which is preliminary data.</text>
</comment>
<dbReference type="AlphaFoldDB" id="A0A938YPK9"/>
<dbReference type="Gene3D" id="1.10.3910.10">
    <property type="entry name" value="SP0561-like"/>
    <property type="match status" value="1"/>
</dbReference>
<dbReference type="Pfam" id="PF08984">
    <property type="entry name" value="DUF1858"/>
    <property type="match status" value="1"/>
</dbReference>
<evidence type="ECO:0000313" key="2">
    <source>
        <dbReference type="EMBL" id="MBN2067944.1"/>
    </source>
</evidence>
<evidence type="ECO:0000259" key="1">
    <source>
        <dbReference type="Pfam" id="PF08984"/>
    </source>
</evidence>
<protein>
    <submittedName>
        <fullName evidence="2">DUF1858 domain-containing protein</fullName>
    </submittedName>
</protein>
<dbReference type="PANTHER" id="PTHR39341">
    <property type="entry name" value="BSL7085 PROTEIN"/>
    <property type="match status" value="1"/>
</dbReference>
<evidence type="ECO:0000313" key="3">
    <source>
        <dbReference type="Proteomes" id="UP000809243"/>
    </source>
</evidence>
<dbReference type="SUPFAM" id="SSF140683">
    <property type="entry name" value="SP0561-like"/>
    <property type="match status" value="1"/>
</dbReference>
<name>A0A938YPK9_9ARCH</name>